<comment type="subcellular location">
    <subcellularLocation>
        <location evidence="5">Cell membrane</location>
        <topology evidence="5">Multi-pass membrane protein</topology>
    </subcellularLocation>
    <subcellularLocation>
        <location evidence="1">Membrane</location>
        <topology evidence="1">Multi-pass membrane protein</topology>
    </subcellularLocation>
</comment>
<reference evidence="6 7" key="1">
    <citation type="submission" date="2014-11" db="EMBL/GenBank/DDBJ databases">
        <authorList>
            <person name="Urmite Genomes Urmite Genomes"/>
        </authorList>
    </citation>
    <scope>NUCLEOTIDE SEQUENCE [LARGE SCALE GENOMIC DNA]</scope>
    <source>
        <strain evidence="6 7">Oc5</strain>
    </source>
</reference>
<feature type="transmembrane region" description="Helical" evidence="5">
    <location>
        <begin position="250"/>
        <end position="268"/>
    </location>
</feature>
<feature type="transmembrane region" description="Helical" evidence="5">
    <location>
        <begin position="7"/>
        <end position="36"/>
    </location>
</feature>
<organism evidence="6 7">
    <name type="scientific">Oceanobacillus oncorhynchi</name>
    <dbReference type="NCBI Taxonomy" id="545501"/>
    <lineage>
        <taxon>Bacteria</taxon>
        <taxon>Bacillati</taxon>
        <taxon>Bacillota</taxon>
        <taxon>Bacilli</taxon>
        <taxon>Bacillales</taxon>
        <taxon>Bacillaceae</taxon>
        <taxon>Oceanobacillus</taxon>
    </lineage>
</organism>
<sequence>MLVGFSFLMFSLIGILIGVLSSMFGFGGGIVVVPILFAFLPDSIPSEYLMHTAIGTSLAVMIINSFNSTYNHAKKGNVTWSVFKQLAGYIAIGSLIGGVLAVYIESDFLRHAFIGLLIYVLISNMLKKSFTREIEEQAFRLPKQRSASFIWIGIGFLSTLLGIGGSTMTIPYLRNRGMRMIHAVALATPLGLPIAIVGAFAYLVTGLKIDAMPSSTIGFIYIPALIGFTLGGFIGVPIGRSWAQKLSDKLFSKIYLVLLFIVVIMMIIS</sequence>
<name>A0A0A1MRQ1_9BACI</name>
<comment type="similarity">
    <text evidence="5">Belongs to the 4-toluene sulfonate uptake permease (TSUP) (TC 2.A.102) family.</text>
</comment>
<accession>A0A0A1MRQ1</accession>
<keyword evidence="4 5" id="KW-0472">Membrane</keyword>
<dbReference type="PANTHER" id="PTHR43483">
    <property type="entry name" value="MEMBRANE TRANSPORTER PROTEIN HI_0806-RELATED"/>
    <property type="match status" value="1"/>
</dbReference>
<dbReference type="AlphaFoldDB" id="A0A0A1MRQ1"/>
<evidence type="ECO:0000256" key="5">
    <source>
        <dbReference type="RuleBase" id="RU363041"/>
    </source>
</evidence>
<evidence type="ECO:0000256" key="3">
    <source>
        <dbReference type="ARBA" id="ARBA00022989"/>
    </source>
</evidence>
<keyword evidence="7" id="KW-1185">Reference proteome</keyword>
<evidence type="ECO:0000256" key="4">
    <source>
        <dbReference type="ARBA" id="ARBA00023136"/>
    </source>
</evidence>
<dbReference type="Proteomes" id="UP000040453">
    <property type="component" value="Unassembled WGS sequence"/>
</dbReference>
<feature type="transmembrane region" description="Helical" evidence="5">
    <location>
        <begin position="216"/>
        <end position="238"/>
    </location>
</feature>
<evidence type="ECO:0000256" key="1">
    <source>
        <dbReference type="ARBA" id="ARBA00004141"/>
    </source>
</evidence>
<dbReference type="EMBL" id="CDGG01000001">
    <property type="protein sequence ID" value="CEI82359.1"/>
    <property type="molecule type" value="Genomic_DNA"/>
</dbReference>
<evidence type="ECO:0000313" key="6">
    <source>
        <dbReference type="EMBL" id="CEI82359.1"/>
    </source>
</evidence>
<evidence type="ECO:0000313" key="7">
    <source>
        <dbReference type="Proteomes" id="UP000040453"/>
    </source>
</evidence>
<feature type="transmembrane region" description="Helical" evidence="5">
    <location>
        <begin position="110"/>
        <end position="126"/>
    </location>
</feature>
<evidence type="ECO:0000256" key="2">
    <source>
        <dbReference type="ARBA" id="ARBA00022692"/>
    </source>
</evidence>
<proteinExistence type="inferred from homology"/>
<dbReference type="PANTHER" id="PTHR43483:SF3">
    <property type="entry name" value="MEMBRANE TRANSPORTER PROTEIN HI_0806-RELATED"/>
    <property type="match status" value="1"/>
</dbReference>
<protein>
    <recommendedName>
        <fullName evidence="5">Probable membrane transporter protein</fullName>
    </recommendedName>
</protein>
<feature type="transmembrane region" description="Helical" evidence="5">
    <location>
        <begin position="86"/>
        <end position="104"/>
    </location>
</feature>
<keyword evidence="5" id="KW-1003">Cell membrane</keyword>
<feature type="transmembrane region" description="Helical" evidence="5">
    <location>
        <begin position="147"/>
        <end position="168"/>
    </location>
</feature>
<dbReference type="Pfam" id="PF01925">
    <property type="entry name" value="TauE"/>
    <property type="match status" value="1"/>
</dbReference>
<feature type="transmembrane region" description="Helical" evidence="5">
    <location>
        <begin position="48"/>
        <end position="66"/>
    </location>
</feature>
<dbReference type="InterPro" id="IPR002781">
    <property type="entry name" value="TM_pro_TauE-like"/>
</dbReference>
<gene>
    <name evidence="6" type="ORF">BN997_02222</name>
</gene>
<feature type="transmembrane region" description="Helical" evidence="5">
    <location>
        <begin position="180"/>
        <end position="204"/>
    </location>
</feature>
<keyword evidence="3 5" id="KW-1133">Transmembrane helix</keyword>
<dbReference type="GO" id="GO:0005886">
    <property type="term" value="C:plasma membrane"/>
    <property type="evidence" value="ECO:0007669"/>
    <property type="project" value="UniProtKB-SubCell"/>
</dbReference>
<keyword evidence="2 5" id="KW-0812">Transmembrane</keyword>